<evidence type="ECO:0000256" key="1">
    <source>
        <dbReference type="ARBA" id="ARBA00022737"/>
    </source>
</evidence>
<proteinExistence type="predicted"/>
<organism evidence="3 4">
    <name type="scientific">Maribellus luteus</name>
    <dbReference type="NCBI Taxonomy" id="2305463"/>
    <lineage>
        <taxon>Bacteria</taxon>
        <taxon>Pseudomonadati</taxon>
        <taxon>Bacteroidota</taxon>
        <taxon>Bacteroidia</taxon>
        <taxon>Marinilabiliales</taxon>
        <taxon>Prolixibacteraceae</taxon>
        <taxon>Maribellus</taxon>
    </lineage>
</organism>
<evidence type="ECO:0000259" key="2">
    <source>
        <dbReference type="PROSITE" id="PS50825"/>
    </source>
</evidence>
<dbReference type="PANTHER" id="PTHR24273">
    <property type="entry name" value="FI04643P-RELATED"/>
    <property type="match status" value="1"/>
</dbReference>
<sequence>DFCEAIVTVTDTTAPVYIGKELLTYYASDTTCSAQVSLTAGQNTQELIYSETFNQNNNYCPGSSQYDNWVNIRNQIDPDEVLQIRASSSASPETFVLDDVGLAKQIAQAFKDGTDLSVPALDGNVWTVGTNCSTGCSSPFDAVELNVNVNSTCACGGASSSITFRPCIGNNNWGGFGASTCGAATQTLTLVFLTGADISYADNCNVTRTLVSGLNDTDDYPVGTTTNTYRLEDQQGNFIIQDVLIEVLDTIKPIVLCKDTLIPLGQSGTTTLTASQLDGGSFDNCAIDTMWLDKYDFTAADAGPNTVTLSVQDLSGNISTCTSTVTLDAIPPEITCKNIETLLGDNGISKIYPLYVIKEASDNDGIASYSLDVSKFDCSDIGPNNVVLSVSDFAGNVSTCTATVTVYDNTAPEAICQNIEVSLNAQGVAEIDPSMIDNGSTDECEIVSMMLSQSMFTSDDLGENTVTLTVSDVGGNEASCEAKVMVKDEIAPVAACTPISIWLSSDSYTLSDEDIFMIAGSSSDNASSYENLQIEIMPSMFDCSNIGDTIPVSVSVTDEAGNKSTCNTMVYVHSALENQIGDIEISLGEGMCETSIDYPEVLSPASCATLTQLEGLGAAGLFPVGTTLESWEVMYNNQKDTVSFSVIVSSQNANPTLDPIADIDTTGQVPQ</sequence>
<dbReference type="AlphaFoldDB" id="A0A399SS53"/>
<evidence type="ECO:0000313" key="4">
    <source>
        <dbReference type="Proteomes" id="UP000265926"/>
    </source>
</evidence>
<protein>
    <recommendedName>
        <fullName evidence="2">HYR domain-containing protein</fullName>
    </recommendedName>
</protein>
<reference evidence="3 4" key="1">
    <citation type="submission" date="2018-08" db="EMBL/GenBank/DDBJ databases">
        <title>Pallidiluteibacterium maritimus gen. nov., sp. nov., isolated from coastal sediment.</title>
        <authorList>
            <person name="Zhou L.Y."/>
        </authorList>
    </citation>
    <scope>NUCLEOTIDE SEQUENCE [LARGE SCALE GENOMIC DNA]</scope>
    <source>
        <strain evidence="3 4">XSD2</strain>
    </source>
</reference>
<feature type="domain" description="HYR" evidence="2">
    <location>
        <begin position="401"/>
        <end position="488"/>
    </location>
</feature>
<evidence type="ECO:0000313" key="3">
    <source>
        <dbReference type="EMBL" id="RIJ45302.1"/>
    </source>
</evidence>
<dbReference type="Proteomes" id="UP000265926">
    <property type="component" value="Unassembled WGS sequence"/>
</dbReference>
<keyword evidence="1" id="KW-0677">Repeat</keyword>
<feature type="non-terminal residue" evidence="3">
    <location>
        <position position="671"/>
    </location>
</feature>
<dbReference type="PANTHER" id="PTHR24273:SF32">
    <property type="entry name" value="HYALIN"/>
    <property type="match status" value="1"/>
</dbReference>
<comment type="caution">
    <text evidence="3">The sequence shown here is derived from an EMBL/GenBank/DDBJ whole genome shotgun (WGS) entry which is preliminary data.</text>
</comment>
<name>A0A399SS53_9BACT</name>
<gene>
    <name evidence="3" type="ORF">D1614_23510</name>
</gene>
<keyword evidence="4" id="KW-1185">Reference proteome</keyword>
<dbReference type="PROSITE" id="PS50825">
    <property type="entry name" value="HYR"/>
    <property type="match status" value="1"/>
</dbReference>
<accession>A0A399SS53</accession>
<feature type="non-terminal residue" evidence="3">
    <location>
        <position position="1"/>
    </location>
</feature>
<dbReference type="InterPro" id="IPR003410">
    <property type="entry name" value="HYR_dom"/>
</dbReference>
<dbReference type="RefSeq" id="WP_206610135.1">
    <property type="nucleotide sequence ID" value="NZ_QWGR01000034.1"/>
</dbReference>
<dbReference type="EMBL" id="QWGR01000034">
    <property type="protein sequence ID" value="RIJ45302.1"/>
    <property type="molecule type" value="Genomic_DNA"/>
</dbReference>